<sequence>MFTAHTDETPPSPMLFSQVRFGKTLYFIHLPEAYASSYPLAHIQYLWKLERGTVSSTTRKREQRRKRILKKKEKKINHTLIYPRERRGPPAKLYLRSLFPPCTYPSRLDLLLSLLLFFLSLPILSLFSLLVPFLYLILLAILPISFLEQKSFDKA</sequence>
<name>A0A0F7SGZ7_PHARH</name>
<keyword evidence="1" id="KW-1133">Transmembrane helix</keyword>
<dbReference type="EMBL" id="LN483167">
    <property type="protein sequence ID" value="CDZ96988.1"/>
    <property type="molecule type" value="Genomic_DNA"/>
</dbReference>
<keyword evidence="1" id="KW-0472">Membrane</keyword>
<reference evidence="2" key="1">
    <citation type="submission" date="2014-08" db="EMBL/GenBank/DDBJ databases">
        <authorList>
            <person name="Sharma Rahul"/>
            <person name="Thines Marco"/>
        </authorList>
    </citation>
    <scope>NUCLEOTIDE SEQUENCE</scope>
</reference>
<organism evidence="2">
    <name type="scientific">Phaffia rhodozyma</name>
    <name type="common">Yeast</name>
    <name type="synonym">Xanthophyllomyces dendrorhous</name>
    <dbReference type="NCBI Taxonomy" id="264483"/>
    <lineage>
        <taxon>Eukaryota</taxon>
        <taxon>Fungi</taxon>
        <taxon>Dikarya</taxon>
        <taxon>Basidiomycota</taxon>
        <taxon>Agaricomycotina</taxon>
        <taxon>Tremellomycetes</taxon>
        <taxon>Cystofilobasidiales</taxon>
        <taxon>Mrakiaceae</taxon>
        <taxon>Phaffia</taxon>
    </lineage>
</organism>
<proteinExistence type="predicted"/>
<protein>
    <submittedName>
        <fullName evidence="2">Uncharacterized protein</fullName>
    </submittedName>
</protein>
<accession>A0A0F7SGZ7</accession>
<dbReference type="AlphaFoldDB" id="A0A0F7SGZ7"/>
<keyword evidence="1" id="KW-0812">Transmembrane</keyword>
<evidence type="ECO:0000313" key="2">
    <source>
        <dbReference type="EMBL" id="CDZ96988.1"/>
    </source>
</evidence>
<evidence type="ECO:0000256" key="1">
    <source>
        <dbReference type="SAM" id="Phobius"/>
    </source>
</evidence>
<feature type="transmembrane region" description="Helical" evidence="1">
    <location>
        <begin position="114"/>
        <end position="147"/>
    </location>
</feature>